<name>A0ACC2UEH1_9FUNG</name>
<proteinExistence type="predicted"/>
<evidence type="ECO:0000313" key="2">
    <source>
        <dbReference type="Proteomes" id="UP001165960"/>
    </source>
</evidence>
<dbReference type="EMBL" id="QTSX02000776">
    <property type="protein sequence ID" value="KAJ9085184.1"/>
    <property type="molecule type" value="Genomic_DNA"/>
</dbReference>
<protein>
    <submittedName>
        <fullName evidence="1">Uncharacterized protein</fullName>
    </submittedName>
</protein>
<evidence type="ECO:0000313" key="1">
    <source>
        <dbReference type="EMBL" id="KAJ9085184.1"/>
    </source>
</evidence>
<dbReference type="Proteomes" id="UP001165960">
    <property type="component" value="Unassembled WGS sequence"/>
</dbReference>
<sequence length="129" mass="14614">MSNTEPLNIFNEFVVNQSVVTQDLPDILDTKPTCAVEATQPIMADYTTHFKINAQNEPMETDCNMGHHNSSKISQEYLNSPMEINSWENLPHHANIHMSKSNTPLQISEINNNINELKERISHQLLAGD</sequence>
<gene>
    <name evidence="1" type="ORF">DSO57_1016337</name>
</gene>
<reference evidence="1" key="1">
    <citation type="submission" date="2022-04" db="EMBL/GenBank/DDBJ databases">
        <title>Genome of the entomopathogenic fungus Entomophthora muscae.</title>
        <authorList>
            <person name="Elya C."/>
            <person name="Lovett B.R."/>
            <person name="Lee E."/>
            <person name="Macias A.M."/>
            <person name="Hajek A.E."/>
            <person name="De Bivort B.L."/>
            <person name="Kasson M.T."/>
            <person name="De Fine Licht H.H."/>
            <person name="Stajich J.E."/>
        </authorList>
    </citation>
    <scope>NUCLEOTIDE SEQUENCE</scope>
    <source>
        <strain evidence="1">Berkeley</strain>
    </source>
</reference>
<accession>A0ACC2UEH1</accession>
<keyword evidence="2" id="KW-1185">Reference proteome</keyword>
<organism evidence="1 2">
    <name type="scientific">Entomophthora muscae</name>
    <dbReference type="NCBI Taxonomy" id="34485"/>
    <lineage>
        <taxon>Eukaryota</taxon>
        <taxon>Fungi</taxon>
        <taxon>Fungi incertae sedis</taxon>
        <taxon>Zoopagomycota</taxon>
        <taxon>Entomophthoromycotina</taxon>
        <taxon>Entomophthoromycetes</taxon>
        <taxon>Entomophthorales</taxon>
        <taxon>Entomophthoraceae</taxon>
        <taxon>Entomophthora</taxon>
    </lineage>
</organism>
<comment type="caution">
    <text evidence="1">The sequence shown here is derived from an EMBL/GenBank/DDBJ whole genome shotgun (WGS) entry which is preliminary data.</text>
</comment>